<protein>
    <submittedName>
        <fullName evidence="1">Uncharacterized protein</fullName>
    </submittedName>
</protein>
<evidence type="ECO:0000313" key="1">
    <source>
        <dbReference type="EMBL" id="QHU26361.1"/>
    </source>
</evidence>
<sequence length="86" mass="10097">MKELKTKGERVADAIKVLKNILEFGIDKDYSEYITTKEYLDVWIQNGEPQFQVIPYLSYRTVAHMTLPQYKGESPIYVLKAKEPKR</sequence>
<dbReference type="EMBL" id="MN740439">
    <property type="protein sequence ID" value="QHU26361.1"/>
    <property type="molecule type" value="Genomic_DNA"/>
</dbReference>
<name>A0A6C0L9H5_9ZZZZ</name>
<accession>A0A6C0L9H5</accession>
<dbReference type="AlphaFoldDB" id="A0A6C0L9H5"/>
<proteinExistence type="predicted"/>
<organism evidence="1">
    <name type="scientific">viral metagenome</name>
    <dbReference type="NCBI Taxonomy" id="1070528"/>
    <lineage>
        <taxon>unclassified sequences</taxon>
        <taxon>metagenomes</taxon>
        <taxon>organismal metagenomes</taxon>
    </lineage>
</organism>
<reference evidence="1" key="1">
    <citation type="journal article" date="2020" name="Nature">
        <title>Giant virus diversity and host interactions through global metagenomics.</title>
        <authorList>
            <person name="Schulz F."/>
            <person name="Roux S."/>
            <person name="Paez-Espino D."/>
            <person name="Jungbluth S."/>
            <person name="Walsh D.A."/>
            <person name="Denef V.J."/>
            <person name="McMahon K.D."/>
            <person name="Konstantinidis K.T."/>
            <person name="Eloe-Fadrosh E.A."/>
            <person name="Kyrpides N.C."/>
            <person name="Woyke T."/>
        </authorList>
    </citation>
    <scope>NUCLEOTIDE SEQUENCE</scope>
    <source>
        <strain evidence="1">GVMAG-M-3300027759-16</strain>
    </source>
</reference>